<protein>
    <submittedName>
        <fullName evidence="7">ABC-2 type transport system ATP-binding protein</fullName>
    </submittedName>
</protein>
<dbReference type="Pfam" id="PF00005">
    <property type="entry name" value="ABC_tran"/>
    <property type="match status" value="1"/>
</dbReference>
<evidence type="ECO:0000259" key="5">
    <source>
        <dbReference type="PROSITE" id="PS50893"/>
    </source>
</evidence>
<sequence>MTDVIRVHDVSKQFALRKDKSLKERLVNARRSKEHAESFWALRDIDLTFTSGSTTGLIGHNGSGKSTLLKVIGGILTPTSGYVERRGRLAALLELGAGFHGDLTGRENVYLNASILGLSRRQTDEYFEEIVDFSGIEEFIDTQVKFYSSGMYVRLAFAVAVHVDPEILLVDEVLSVGDEPFQRKCLDRIRRFQREGRTIVFVSHGLDQVRQLCDRAVLLDHGQMLLDGTPTQAVRAFRDLNQEAEETSGEDEDVLELGDRRVTISDVSVAGPDGRPVRTIPTGGGLSLSFQVETARPLSDWIVGVAVEDTGGQVVWGANSDKLGVELPDLPAGRHQVVVRFPNVPLTESVYQCSIAIADTGNRTVFHRVNRLATFRVVTNVVEDGTVHLDPEYRVAGRDVSASLVVPESVASEA</sequence>
<dbReference type="SMART" id="SM00382">
    <property type="entry name" value="AAA"/>
    <property type="match status" value="1"/>
</dbReference>
<dbReference type="AlphaFoldDB" id="A0A846LHU1"/>
<reference evidence="6" key="1">
    <citation type="journal article" date="2014" name="Int. J. Syst. Evol. Microbiol.">
        <title>Complete genome of a new Firmicutes species belonging to the dominant human colonic microbiota ('Ruminococcus bicirculans') reveals two chromosomes and a selective capacity to utilize plant glucans.</title>
        <authorList>
            <consortium name="NISC Comparative Sequencing Program"/>
            <person name="Wegmann U."/>
            <person name="Louis P."/>
            <person name="Goesmann A."/>
            <person name="Henrissat B."/>
            <person name="Duncan S.H."/>
            <person name="Flint H.J."/>
        </authorList>
    </citation>
    <scope>NUCLEOTIDE SEQUENCE</scope>
    <source>
        <strain evidence="6">CGMCC 4.5581</strain>
    </source>
</reference>
<dbReference type="InterPro" id="IPR015860">
    <property type="entry name" value="ABC_transpr_TagH-like"/>
</dbReference>
<evidence type="ECO:0000256" key="2">
    <source>
        <dbReference type="ARBA" id="ARBA00022448"/>
    </source>
</evidence>
<keyword evidence="2" id="KW-0813">Transport</keyword>
<dbReference type="InterPro" id="IPR029439">
    <property type="entry name" value="Wzt_C"/>
</dbReference>
<name>A0A846LHU1_9ACTN</name>
<dbReference type="EMBL" id="BMMI01000005">
    <property type="protein sequence ID" value="GGL71993.1"/>
    <property type="molecule type" value="Genomic_DNA"/>
</dbReference>
<dbReference type="InterPro" id="IPR050683">
    <property type="entry name" value="Bact_Polysacc_Export_ATP-bd"/>
</dbReference>
<comment type="similarity">
    <text evidence="1">Belongs to the ABC transporter superfamily.</text>
</comment>
<evidence type="ECO:0000313" key="6">
    <source>
        <dbReference type="EMBL" id="GGL71993.1"/>
    </source>
</evidence>
<dbReference type="InterPro" id="IPR003593">
    <property type="entry name" value="AAA+_ATPase"/>
</dbReference>
<dbReference type="InterPro" id="IPR003439">
    <property type="entry name" value="ABC_transporter-like_ATP-bd"/>
</dbReference>
<proteinExistence type="inferred from homology"/>
<keyword evidence="9" id="KW-1185">Reference proteome</keyword>
<dbReference type="Proteomes" id="UP000552836">
    <property type="component" value="Unassembled WGS sequence"/>
</dbReference>
<evidence type="ECO:0000313" key="9">
    <source>
        <dbReference type="Proteomes" id="UP000648663"/>
    </source>
</evidence>
<reference evidence="9" key="2">
    <citation type="journal article" date="2019" name="Int. J. Syst. Evol. Microbiol.">
        <title>The Global Catalogue of Microorganisms (GCM) 10K type strain sequencing project: providing services to taxonomists for standard genome sequencing and annotation.</title>
        <authorList>
            <consortium name="The Broad Institute Genomics Platform"/>
            <consortium name="The Broad Institute Genome Sequencing Center for Infectious Disease"/>
            <person name="Wu L."/>
            <person name="Ma J."/>
        </authorList>
    </citation>
    <scope>NUCLEOTIDE SEQUENCE [LARGE SCALE GENOMIC DNA]</scope>
    <source>
        <strain evidence="9">CGMCC 4.5581</strain>
    </source>
</reference>
<gene>
    <name evidence="7" type="ORF">FB380_002149</name>
    <name evidence="6" type="ORF">GCM10011589_30370</name>
</gene>
<evidence type="ECO:0000256" key="3">
    <source>
        <dbReference type="ARBA" id="ARBA00022741"/>
    </source>
</evidence>
<accession>A0A846LHU1</accession>
<dbReference type="SUPFAM" id="SSF52540">
    <property type="entry name" value="P-loop containing nucleoside triphosphate hydrolases"/>
    <property type="match status" value="1"/>
</dbReference>
<dbReference type="InterPro" id="IPR027417">
    <property type="entry name" value="P-loop_NTPase"/>
</dbReference>
<comment type="caution">
    <text evidence="7">The sequence shown here is derived from an EMBL/GenBank/DDBJ whole genome shotgun (WGS) entry which is preliminary data.</text>
</comment>
<evidence type="ECO:0000313" key="8">
    <source>
        <dbReference type="Proteomes" id="UP000552836"/>
    </source>
</evidence>
<dbReference type="RefSeq" id="WP_229682125.1">
    <property type="nucleotide sequence ID" value="NZ_BAABJU010000012.1"/>
</dbReference>
<reference evidence="7 8" key="3">
    <citation type="submission" date="2020-02" db="EMBL/GenBank/DDBJ databases">
        <title>Sequencing the genomes of 1000 actinobacteria strains.</title>
        <authorList>
            <person name="Klenk H.-P."/>
        </authorList>
    </citation>
    <scope>NUCLEOTIDE SEQUENCE [LARGE SCALE GENOMIC DNA]</scope>
    <source>
        <strain evidence="7 8">DSM 45201</strain>
    </source>
</reference>
<dbReference type="Proteomes" id="UP000648663">
    <property type="component" value="Unassembled WGS sequence"/>
</dbReference>
<dbReference type="GO" id="GO:0016887">
    <property type="term" value="F:ATP hydrolysis activity"/>
    <property type="evidence" value="ECO:0007669"/>
    <property type="project" value="InterPro"/>
</dbReference>
<dbReference type="GO" id="GO:0016020">
    <property type="term" value="C:membrane"/>
    <property type="evidence" value="ECO:0007669"/>
    <property type="project" value="InterPro"/>
</dbReference>
<evidence type="ECO:0000313" key="7">
    <source>
        <dbReference type="EMBL" id="NIH67703.1"/>
    </source>
</evidence>
<organism evidence="7 8">
    <name type="scientific">Modestobacter marinus</name>
    <dbReference type="NCBI Taxonomy" id="477641"/>
    <lineage>
        <taxon>Bacteria</taxon>
        <taxon>Bacillati</taxon>
        <taxon>Actinomycetota</taxon>
        <taxon>Actinomycetes</taxon>
        <taxon>Geodermatophilales</taxon>
        <taxon>Geodermatophilaceae</taxon>
        <taxon>Modestobacter</taxon>
    </lineage>
</organism>
<dbReference type="Pfam" id="PF14524">
    <property type="entry name" value="Wzt_C"/>
    <property type="match status" value="1"/>
</dbReference>
<dbReference type="PANTHER" id="PTHR46743">
    <property type="entry name" value="TEICHOIC ACIDS EXPORT ATP-BINDING PROTEIN TAGH"/>
    <property type="match status" value="1"/>
</dbReference>
<dbReference type="Gene3D" id="2.70.50.60">
    <property type="entry name" value="abc- transporter (atp binding component) like domain"/>
    <property type="match status" value="1"/>
</dbReference>
<evidence type="ECO:0000256" key="1">
    <source>
        <dbReference type="ARBA" id="ARBA00005417"/>
    </source>
</evidence>
<dbReference type="GO" id="GO:0005524">
    <property type="term" value="F:ATP binding"/>
    <property type="evidence" value="ECO:0007669"/>
    <property type="project" value="UniProtKB-KW"/>
</dbReference>
<keyword evidence="3" id="KW-0547">Nucleotide-binding</keyword>
<dbReference type="PROSITE" id="PS50893">
    <property type="entry name" value="ABC_TRANSPORTER_2"/>
    <property type="match status" value="1"/>
</dbReference>
<feature type="domain" description="ABC transporter" evidence="5">
    <location>
        <begin position="5"/>
        <end position="246"/>
    </location>
</feature>
<evidence type="ECO:0000256" key="4">
    <source>
        <dbReference type="ARBA" id="ARBA00022840"/>
    </source>
</evidence>
<dbReference type="CDD" id="cd03220">
    <property type="entry name" value="ABC_KpsT_Wzt"/>
    <property type="match status" value="1"/>
</dbReference>
<dbReference type="GO" id="GO:0140359">
    <property type="term" value="F:ABC-type transporter activity"/>
    <property type="evidence" value="ECO:0007669"/>
    <property type="project" value="InterPro"/>
</dbReference>
<reference evidence="6" key="4">
    <citation type="submission" date="2024-05" db="EMBL/GenBank/DDBJ databases">
        <authorList>
            <person name="Sun Q."/>
            <person name="Zhou Y."/>
        </authorList>
    </citation>
    <scope>NUCLEOTIDE SEQUENCE</scope>
    <source>
        <strain evidence="6">CGMCC 4.5581</strain>
    </source>
</reference>
<dbReference type="CDD" id="cd10147">
    <property type="entry name" value="Wzt_C-like"/>
    <property type="match status" value="1"/>
</dbReference>
<dbReference type="Gene3D" id="3.40.50.300">
    <property type="entry name" value="P-loop containing nucleotide triphosphate hydrolases"/>
    <property type="match status" value="1"/>
</dbReference>
<dbReference type="PANTHER" id="PTHR46743:SF2">
    <property type="entry name" value="TEICHOIC ACIDS EXPORT ATP-BINDING PROTEIN TAGH"/>
    <property type="match status" value="1"/>
</dbReference>
<dbReference type="EMBL" id="JAAMPA010000001">
    <property type="protein sequence ID" value="NIH67703.1"/>
    <property type="molecule type" value="Genomic_DNA"/>
</dbReference>
<keyword evidence="4 7" id="KW-0067">ATP-binding</keyword>